<comment type="caution">
    <text evidence="2">The sequence shown here is derived from an EMBL/GenBank/DDBJ whole genome shotgun (WGS) entry which is preliminary data.</text>
</comment>
<evidence type="ECO:0000259" key="1">
    <source>
        <dbReference type="Pfam" id="PF01323"/>
    </source>
</evidence>
<evidence type="ECO:0000313" key="3">
    <source>
        <dbReference type="Proteomes" id="UP001309705"/>
    </source>
</evidence>
<feature type="domain" description="DSBA-like thioredoxin" evidence="1">
    <location>
        <begin position="60"/>
        <end position="260"/>
    </location>
</feature>
<dbReference type="CDD" id="cd03024">
    <property type="entry name" value="DsbA_FrnE"/>
    <property type="match status" value="1"/>
</dbReference>
<accession>A0ABU6JUC8</accession>
<keyword evidence="3" id="KW-1185">Reference proteome</keyword>
<protein>
    <submittedName>
        <fullName evidence="2">DsbA family protein</fullName>
    </submittedName>
</protein>
<dbReference type="RefSeq" id="WP_327618900.1">
    <property type="nucleotide sequence ID" value="NZ_JAYWTM010000015.1"/>
</dbReference>
<sequence length="270" mass="29411">MQIIMPDEVASATPDPCAAAQLDGERNTLIALNTETIVHPLFTNCVPPHRKLQKVSTMLQIDLYTEITCPWCLIGQHRLDKLLRERFPDLAVRIEHHPVLLMPNAPASGLYIPDLLRQRYGITDPKSAFARPEAEARASGLDLDLRRQPYAYPTQAAHALIMAARERGTQHSLAVAFSQAYFLEGKNIADAKVLATLAAANGFSRDEALAIADNKHWHARATQAAAASAEAGIRSVPHFVFGNKVEINGGRSEIEIASAITTALANVPAE</sequence>
<dbReference type="PANTHER" id="PTHR13887">
    <property type="entry name" value="GLUTATHIONE S-TRANSFERASE KAPPA"/>
    <property type="match status" value="1"/>
</dbReference>
<evidence type="ECO:0000313" key="2">
    <source>
        <dbReference type="EMBL" id="MEC5344036.1"/>
    </source>
</evidence>
<dbReference type="PANTHER" id="PTHR13887:SF41">
    <property type="entry name" value="THIOREDOXIN SUPERFAMILY PROTEIN"/>
    <property type="match status" value="1"/>
</dbReference>
<dbReference type="EMBL" id="JAYWTM010000015">
    <property type="protein sequence ID" value="MEC5344036.1"/>
    <property type="molecule type" value="Genomic_DNA"/>
</dbReference>
<dbReference type="Gene3D" id="3.40.30.10">
    <property type="entry name" value="Glutaredoxin"/>
    <property type="match status" value="1"/>
</dbReference>
<gene>
    <name evidence="2" type="ORF">VSX58_15680</name>
</gene>
<name>A0ABU6JUC8_9GAMM</name>
<dbReference type="SUPFAM" id="SSF52833">
    <property type="entry name" value="Thioredoxin-like"/>
    <property type="match status" value="1"/>
</dbReference>
<dbReference type="InterPro" id="IPR036249">
    <property type="entry name" value="Thioredoxin-like_sf"/>
</dbReference>
<reference evidence="2 3" key="1">
    <citation type="journal article" date="2017" name="Int. J. Syst. Evol. Microbiol.">
        <title>Brenneria populi subsp. brevivirga subsp. nov. isolated from symptomatic bark of Populus x euramericana canker, and description of Brenneria populi subsp. populi subsp. nov.</title>
        <authorList>
            <person name="Zheng M.H."/>
            <person name="Piao C.G."/>
            <person name="Xue H."/>
            <person name="Guo M.W."/>
            <person name="Li Y."/>
        </authorList>
    </citation>
    <scope>NUCLEOTIDE SEQUENCE [LARGE SCALE GENOMIC DNA]</scope>
    <source>
        <strain evidence="2 3">D9-5</strain>
    </source>
</reference>
<proteinExistence type="predicted"/>
<organism evidence="2 3">
    <name type="scientific">Brenneria populi</name>
    <dbReference type="NCBI Taxonomy" id="1505588"/>
    <lineage>
        <taxon>Bacteria</taxon>
        <taxon>Pseudomonadati</taxon>
        <taxon>Pseudomonadota</taxon>
        <taxon>Gammaproteobacteria</taxon>
        <taxon>Enterobacterales</taxon>
        <taxon>Pectobacteriaceae</taxon>
        <taxon>Brenneria</taxon>
    </lineage>
</organism>
<dbReference type="Proteomes" id="UP001309705">
    <property type="component" value="Unassembled WGS sequence"/>
</dbReference>
<dbReference type="InterPro" id="IPR001853">
    <property type="entry name" value="DSBA-like_thioredoxin_dom"/>
</dbReference>
<dbReference type="Pfam" id="PF01323">
    <property type="entry name" value="DSBA"/>
    <property type="match status" value="1"/>
</dbReference>